<accession>C0E3Z7</accession>
<sequence length="47" mass="5489">MAHKYHPRNRPKQYSFGKIITFLATPAEVFFLGFLLYDAPPLLFPMC</sequence>
<dbReference type="AlphaFoldDB" id="C0E3Z7"/>
<evidence type="ECO:0000313" key="3">
    <source>
        <dbReference type="Proteomes" id="UP000006247"/>
    </source>
</evidence>
<protein>
    <submittedName>
        <fullName evidence="2">Uncharacterized protein</fullName>
    </submittedName>
</protein>
<keyword evidence="1" id="KW-0472">Membrane</keyword>
<name>C0E3Z7_9CORY</name>
<dbReference type="Proteomes" id="UP000006247">
    <property type="component" value="Unassembled WGS sequence"/>
</dbReference>
<feature type="transmembrane region" description="Helical" evidence="1">
    <location>
        <begin position="20"/>
        <end position="37"/>
    </location>
</feature>
<keyword evidence="1" id="KW-0812">Transmembrane</keyword>
<evidence type="ECO:0000313" key="2">
    <source>
        <dbReference type="EMBL" id="EEG26890.1"/>
    </source>
</evidence>
<organism evidence="2 3">
    <name type="scientific">Corynebacterium matruchotii ATCC 33806</name>
    <dbReference type="NCBI Taxonomy" id="566549"/>
    <lineage>
        <taxon>Bacteria</taxon>
        <taxon>Bacillati</taxon>
        <taxon>Actinomycetota</taxon>
        <taxon>Actinomycetes</taxon>
        <taxon>Mycobacteriales</taxon>
        <taxon>Corynebacteriaceae</taxon>
        <taxon>Corynebacterium</taxon>
    </lineage>
</organism>
<dbReference type="EMBL" id="ACEB01000022">
    <property type="protein sequence ID" value="EEG26890.1"/>
    <property type="molecule type" value="Genomic_DNA"/>
</dbReference>
<proteinExistence type="predicted"/>
<reference evidence="2 3" key="1">
    <citation type="submission" date="2009-01" db="EMBL/GenBank/DDBJ databases">
        <authorList>
            <person name="Fulton L."/>
            <person name="Clifton S."/>
            <person name="Chinwalla A.T."/>
            <person name="Mitreva M."/>
            <person name="Sodergren E."/>
            <person name="Weinstock G."/>
            <person name="Clifton S."/>
            <person name="Dooling D.J."/>
            <person name="Fulton B."/>
            <person name="Minx P."/>
            <person name="Pepin K.H."/>
            <person name="Johnson M."/>
            <person name="Bhonagiri V."/>
            <person name="Nash W.E."/>
            <person name="Mardis E.R."/>
            <person name="Wilson R.K."/>
        </authorList>
    </citation>
    <scope>NUCLEOTIDE SEQUENCE [LARGE SCALE GENOMIC DNA]</scope>
    <source>
        <strain evidence="2 3">ATCC 33806</strain>
    </source>
</reference>
<gene>
    <name evidence="2" type="ORF">CORMATOL_01718</name>
</gene>
<dbReference type="HOGENOM" id="CLU_3166978_0_0_11"/>
<evidence type="ECO:0000256" key="1">
    <source>
        <dbReference type="SAM" id="Phobius"/>
    </source>
</evidence>
<comment type="caution">
    <text evidence="2">The sequence shown here is derived from an EMBL/GenBank/DDBJ whole genome shotgun (WGS) entry which is preliminary data.</text>
</comment>
<keyword evidence="1" id="KW-1133">Transmembrane helix</keyword>